<feature type="domain" description="Alpha-L-rhamnosidase six-hairpin glycosidase" evidence="3">
    <location>
        <begin position="869"/>
        <end position="930"/>
    </location>
</feature>
<feature type="domain" description="Alpha-L-rhamnosidase concanavalin-like" evidence="1">
    <location>
        <begin position="437"/>
        <end position="518"/>
    </location>
</feature>
<dbReference type="InParanoid" id="D6U6K6"/>
<evidence type="ECO:0000259" key="2">
    <source>
        <dbReference type="Pfam" id="PF08531"/>
    </source>
</evidence>
<dbReference type="EMBL" id="ADVG01000005">
    <property type="protein sequence ID" value="EFH80617.1"/>
    <property type="molecule type" value="Genomic_DNA"/>
</dbReference>
<evidence type="ECO:0000259" key="3">
    <source>
        <dbReference type="Pfam" id="PF17389"/>
    </source>
</evidence>
<dbReference type="InterPro" id="IPR013737">
    <property type="entry name" value="Bac_rhamnosid_N"/>
</dbReference>
<evidence type="ECO:0000313" key="5">
    <source>
        <dbReference type="EMBL" id="EFH80617.1"/>
    </source>
</evidence>
<dbReference type="Pfam" id="PF08531">
    <property type="entry name" value="Bac_rhamnosid_N"/>
    <property type="match status" value="1"/>
</dbReference>
<dbReference type="Gene3D" id="2.60.420.10">
    <property type="entry name" value="Maltose phosphorylase, domain 3"/>
    <property type="match status" value="1"/>
</dbReference>
<comment type="caution">
    <text evidence="5">The sequence shown here is derived from an EMBL/GenBank/DDBJ whole genome shotgun (WGS) entry which is preliminary data.</text>
</comment>
<dbReference type="AlphaFoldDB" id="D6U6K6"/>
<dbReference type="Pfam" id="PF17390">
    <property type="entry name" value="Bac_rhamnosid_C"/>
    <property type="match status" value="1"/>
</dbReference>
<dbReference type="InterPro" id="IPR035398">
    <property type="entry name" value="Bac_rhamnosid_C"/>
</dbReference>
<dbReference type="InterPro" id="IPR008902">
    <property type="entry name" value="Rhamnosid_concanavalin"/>
</dbReference>
<dbReference type="Gene3D" id="1.50.10.10">
    <property type="match status" value="1"/>
</dbReference>
<evidence type="ECO:0000313" key="6">
    <source>
        <dbReference type="Proteomes" id="UP000004508"/>
    </source>
</evidence>
<dbReference type="RefSeq" id="WP_007923330.1">
    <property type="nucleotide sequence ID" value="NZ_ADVG01000005.1"/>
</dbReference>
<dbReference type="PANTHER" id="PTHR34987:SF4">
    <property type="entry name" value="ALPHA-L-RHAMNOSIDASE C-TERMINAL DOMAIN-CONTAINING PROTEIN"/>
    <property type="match status" value="1"/>
</dbReference>
<organism evidence="5 6">
    <name type="scientific">Ktedonobacter racemifer DSM 44963</name>
    <dbReference type="NCBI Taxonomy" id="485913"/>
    <lineage>
        <taxon>Bacteria</taxon>
        <taxon>Bacillati</taxon>
        <taxon>Chloroflexota</taxon>
        <taxon>Ktedonobacteria</taxon>
        <taxon>Ktedonobacterales</taxon>
        <taxon>Ktedonobacteraceae</taxon>
        <taxon>Ktedonobacter</taxon>
    </lineage>
</organism>
<sequence>MQFSPAANWIWAEGEAAPRNKWYRFRRTFQCPDNVARARLLISADSRYELYTNGTWLGVGPGRAYPWNYSYDEYDLTAQLQPGAENILGMLVVHWGDHTFQYIRGRGGLLCELILELHDGTAIHIGSDDTWQVAPEEAMRAQTPRISLQQGYEEQYDARHTEPDWLTTVYNAHHWSMARIIGPVGSAPWTDLQERSIPFLSCDDVAPVRVLAAELARPRAGYRWTFDLRHYFDLARDGIRANPPEISGHAFATEIIAEHPCTITISSPGDYEANVCVLRGQRIGELPATVELHQGKNLFVITGTPWPALYFATEEQLTFDASRLTTSTRTTPCPWAFLGPFDTHTSIRNQLMQAKHVEELPTLPVHPLTEADNLEDIYLLTSQQHFLLPASGFCDPAIAGPQPRQALPELTAPIIEHPAHLLHQNTLTTTLLPQTEGDTHLVIDFGRELVGYLLFELDAPEGTIIDANLFEGIDEGGIFWTQYLRNSLRYICRQGRQTFRSHVRRGFRYLSLTVRADAPVKIYNVRCLQSTYPVEERGRFACSDALLTQIWQVAAYTVQLCMEDTYTDCPAYEQTFWVGDARNSALVNAVAFGAYELTEHCLRLTAESLSPNIDRIKPPRVLNRPGLAVSHAASGWFDEIPMWTFLWLWNVQEHYHLTGDLTALQELYPAVRECLSRILSFLTERDLVDIPDVWNLVDWSAMDLVRYGEVTSSNALLVESLRRAASMAKILLANADTQDMVQLQAEAEQYRTMAERVYQAINRYCWSEEQGAYVDTLRDEKAYTRHQDRLDKEGVDLQTFLLASRVSEPTNTLVLLCNCAPPERVSKIFPLVQKAGEGKFIGSNPGEAPSWPAEKVVPVGSPWFLFFTLETLLAQNEVELAIRIIREQWGRMLEKGATTFWETFPAETGEHWSRSLCHGWSAAPAYFLSTLVLGVSPITPGYERVRIAPRHCGLTWANGYVPTPRGDIAVEWKQIDDAWEVQVHLPDGITGELQFDEGTSLQHLTGTQGELEQRDGATLVTLHQGGTTRYRATK</sequence>
<dbReference type="SUPFAM" id="SSF48208">
    <property type="entry name" value="Six-hairpin glycosidases"/>
    <property type="match status" value="1"/>
</dbReference>
<accession>D6U6K6</accession>
<keyword evidence="6" id="KW-1185">Reference proteome</keyword>
<proteinExistence type="predicted"/>
<dbReference type="STRING" id="485913.Krac_1232"/>
<dbReference type="OrthoDB" id="9761045at2"/>
<dbReference type="eggNOG" id="COG3408">
    <property type="taxonomic scope" value="Bacteria"/>
</dbReference>
<dbReference type="Gene3D" id="2.60.120.260">
    <property type="entry name" value="Galactose-binding domain-like"/>
    <property type="match status" value="3"/>
</dbReference>
<name>D6U6K6_KTERA</name>
<dbReference type="Proteomes" id="UP000004508">
    <property type="component" value="Unassembled WGS sequence"/>
</dbReference>
<dbReference type="SUPFAM" id="SSF49785">
    <property type="entry name" value="Galactose-binding domain-like"/>
    <property type="match status" value="1"/>
</dbReference>
<dbReference type="InterPro" id="IPR008928">
    <property type="entry name" value="6-hairpin_glycosidase_sf"/>
</dbReference>
<feature type="domain" description="Bacterial alpha-L-rhamnosidase N-terminal" evidence="2">
    <location>
        <begin position="34"/>
        <end position="180"/>
    </location>
</feature>
<evidence type="ECO:0000259" key="4">
    <source>
        <dbReference type="Pfam" id="PF17390"/>
    </source>
</evidence>
<feature type="domain" description="Alpha-L-rhamnosidase C-terminal" evidence="4">
    <location>
        <begin position="934"/>
        <end position="995"/>
    </location>
</feature>
<dbReference type="Pfam" id="PF05592">
    <property type="entry name" value="Bac_rhamnosid"/>
    <property type="match status" value="1"/>
</dbReference>
<dbReference type="GO" id="GO:0005975">
    <property type="term" value="P:carbohydrate metabolic process"/>
    <property type="evidence" value="ECO:0007669"/>
    <property type="project" value="InterPro"/>
</dbReference>
<dbReference type="InterPro" id="IPR012341">
    <property type="entry name" value="6hp_glycosidase-like_sf"/>
</dbReference>
<gene>
    <name evidence="5" type="ORF">Krac_1232</name>
</gene>
<dbReference type="PANTHER" id="PTHR34987">
    <property type="entry name" value="C, PUTATIVE (AFU_ORTHOLOGUE AFUA_3G02880)-RELATED"/>
    <property type="match status" value="1"/>
</dbReference>
<dbReference type="InterPro" id="IPR008979">
    <property type="entry name" value="Galactose-bd-like_sf"/>
</dbReference>
<protein>
    <submittedName>
        <fullName evidence="5">Alpha-L-rhamnosidase</fullName>
    </submittedName>
</protein>
<feature type="domain" description="Alpha-L-rhamnosidase six-hairpin glycosidase" evidence="3">
    <location>
        <begin position="536"/>
        <end position="778"/>
    </location>
</feature>
<dbReference type="Pfam" id="PF17389">
    <property type="entry name" value="Bac_rhamnosid6H"/>
    <property type="match status" value="2"/>
</dbReference>
<dbReference type="InterPro" id="IPR035396">
    <property type="entry name" value="Bac_rhamnosid6H"/>
</dbReference>
<reference evidence="5 6" key="1">
    <citation type="journal article" date="2011" name="Stand. Genomic Sci.">
        <title>Non-contiguous finished genome sequence and contextual data of the filamentous soil bacterium Ktedonobacter racemifer type strain (SOSP1-21).</title>
        <authorList>
            <person name="Chang Y.J."/>
            <person name="Land M."/>
            <person name="Hauser L."/>
            <person name="Chertkov O."/>
            <person name="Del Rio T.G."/>
            <person name="Nolan M."/>
            <person name="Copeland A."/>
            <person name="Tice H."/>
            <person name="Cheng J.F."/>
            <person name="Lucas S."/>
            <person name="Han C."/>
            <person name="Goodwin L."/>
            <person name="Pitluck S."/>
            <person name="Ivanova N."/>
            <person name="Ovchinikova G."/>
            <person name="Pati A."/>
            <person name="Chen A."/>
            <person name="Palaniappan K."/>
            <person name="Mavromatis K."/>
            <person name="Liolios K."/>
            <person name="Brettin T."/>
            <person name="Fiebig A."/>
            <person name="Rohde M."/>
            <person name="Abt B."/>
            <person name="Goker M."/>
            <person name="Detter J.C."/>
            <person name="Woyke T."/>
            <person name="Bristow J."/>
            <person name="Eisen J.A."/>
            <person name="Markowitz V."/>
            <person name="Hugenholtz P."/>
            <person name="Kyrpides N.C."/>
            <person name="Klenk H.P."/>
            <person name="Lapidus A."/>
        </authorList>
    </citation>
    <scope>NUCLEOTIDE SEQUENCE [LARGE SCALE GENOMIC DNA]</scope>
    <source>
        <strain evidence="6">DSM 44963</strain>
    </source>
</reference>
<evidence type="ECO:0000259" key="1">
    <source>
        <dbReference type="Pfam" id="PF05592"/>
    </source>
</evidence>